<evidence type="ECO:0000313" key="2">
    <source>
        <dbReference type="Proteomes" id="UP000076532"/>
    </source>
</evidence>
<accession>A0A165WSS9</accession>
<dbReference type="GO" id="GO:0004497">
    <property type="term" value="F:monooxygenase activity"/>
    <property type="evidence" value="ECO:0007669"/>
    <property type="project" value="InterPro"/>
</dbReference>
<dbReference type="Proteomes" id="UP000076532">
    <property type="component" value="Unassembled WGS sequence"/>
</dbReference>
<dbReference type="InterPro" id="IPR036396">
    <property type="entry name" value="Cyt_P450_sf"/>
</dbReference>
<dbReference type="EMBL" id="KV417737">
    <property type="protein sequence ID" value="KZP07880.1"/>
    <property type="molecule type" value="Genomic_DNA"/>
</dbReference>
<dbReference type="AlphaFoldDB" id="A0A165WSS9"/>
<dbReference type="Gene3D" id="1.10.630.10">
    <property type="entry name" value="Cytochrome P450"/>
    <property type="match status" value="1"/>
</dbReference>
<keyword evidence="2" id="KW-1185">Reference proteome</keyword>
<organism evidence="1 2">
    <name type="scientific">Athelia psychrophila</name>
    <dbReference type="NCBI Taxonomy" id="1759441"/>
    <lineage>
        <taxon>Eukaryota</taxon>
        <taxon>Fungi</taxon>
        <taxon>Dikarya</taxon>
        <taxon>Basidiomycota</taxon>
        <taxon>Agaricomycotina</taxon>
        <taxon>Agaricomycetes</taxon>
        <taxon>Agaricomycetidae</taxon>
        <taxon>Atheliales</taxon>
        <taxon>Atheliaceae</taxon>
        <taxon>Athelia</taxon>
    </lineage>
</organism>
<proteinExistence type="predicted"/>
<sequence length="406" mass="44734">MTSDALNAFLQPHSNPSFELVSIQPKAVKTGEDTTPLETLATLGGVGTDSPHTSSRQISWSNIEQAVVEDGVVSHRCGSATRKLSKIYVALSSRSHTQSSQRRKPWAAAWNNSGLKFFDPLVVGRVRELGADEAADTGSQGGSISSLNANGSLIACNTKFEFLKRGEAGIRKISGQFWGMKVVSVSPYIGWALPAIRSCVANGLCWRARTARIQHQDLLYHLTDTFWWSQPIQTPPRPRWPLSSTTSFKTWRTLEPNKVRAEIAISSKMKKSVDFGTLQCMVYLNAYINEALRLCPPVLRGSQTQVPRGSVGEVVRSRQSSGFKPEFRVLLRFRMIKGNQCVLSTTTVPPSGGLIVHAQGRREQPGRITVRRGMRELGTWKGYMKNKSWGTLWGGDAQGSLSDDEA</sequence>
<reference evidence="1 2" key="1">
    <citation type="journal article" date="2016" name="Mol. Biol. Evol.">
        <title>Comparative Genomics of Early-Diverging Mushroom-Forming Fungi Provides Insights into the Origins of Lignocellulose Decay Capabilities.</title>
        <authorList>
            <person name="Nagy L.G."/>
            <person name="Riley R."/>
            <person name="Tritt A."/>
            <person name="Adam C."/>
            <person name="Daum C."/>
            <person name="Floudas D."/>
            <person name="Sun H."/>
            <person name="Yadav J.S."/>
            <person name="Pangilinan J."/>
            <person name="Larsson K.H."/>
            <person name="Matsuura K."/>
            <person name="Barry K."/>
            <person name="Labutti K."/>
            <person name="Kuo R."/>
            <person name="Ohm R.A."/>
            <person name="Bhattacharya S.S."/>
            <person name="Shirouzu T."/>
            <person name="Yoshinaga Y."/>
            <person name="Martin F.M."/>
            <person name="Grigoriev I.V."/>
            <person name="Hibbett D.S."/>
        </authorList>
    </citation>
    <scope>NUCLEOTIDE SEQUENCE [LARGE SCALE GENOMIC DNA]</scope>
    <source>
        <strain evidence="1 2">CBS 109695</strain>
    </source>
</reference>
<gene>
    <name evidence="1" type="ORF">FIBSPDRAFT_901698</name>
</gene>
<evidence type="ECO:0000313" key="1">
    <source>
        <dbReference type="EMBL" id="KZP07880.1"/>
    </source>
</evidence>
<dbReference type="SUPFAM" id="SSF48264">
    <property type="entry name" value="Cytochrome P450"/>
    <property type="match status" value="1"/>
</dbReference>
<dbReference type="GO" id="GO:0020037">
    <property type="term" value="F:heme binding"/>
    <property type="evidence" value="ECO:0007669"/>
    <property type="project" value="InterPro"/>
</dbReference>
<protein>
    <submittedName>
        <fullName evidence="1">Uncharacterized protein</fullName>
    </submittedName>
</protein>
<dbReference type="GO" id="GO:0005506">
    <property type="term" value="F:iron ion binding"/>
    <property type="evidence" value="ECO:0007669"/>
    <property type="project" value="InterPro"/>
</dbReference>
<dbReference type="GO" id="GO:0016705">
    <property type="term" value="F:oxidoreductase activity, acting on paired donors, with incorporation or reduction of molecular oxygen"/>
    <property type="evidence" value="ECO:0007669"/>
    <property type="project" value="InterPro"/>
</dbReference>
<dbReference type="OrthoDB" id="6692864at2759"/>
<name>A0A165WSS9_9AGAM</name>